<dbReference type="RefSeq" id="WP_214165864.1">
    <property type="nucleotide sequence ID" value="NZ_JABLUU010000014.1"/>
</dbReference>
<keyword evidence="3" id="KW-1185">Reference proteome</keyword>
<gene>
    <name evidence="2" type="ORF">HNO79_12065</name>
</gene>
<protein>
    <submittedName>
        <fullName evidence="2">Uncharacterized protein</fullName>
    </submittedName>
</protein>
<feature type="region of interest" description="Disordered" evidence="1">
    <location>
        <begin position="1"/>
        <end position="21"/>
    </location>
</feature>
<name>A0ABS5SRM4_9PROT</name>
<sequence length="77" mass="7824">MRQPHTLSGAHGHRAAAQRAWHPAAAWWGSDGSPRLTGQPGVTGNAHGLHVATAGDASITATARHMRGGGQVTGADI</sequence>
<organism evidence="2 3">
    <name type="scientific">Komagataeibacter oboediens</name>
    <dbReference type="NCBI Taxonomy" id="65958"/>
    <lineage>
        <taxon>Bacteria</taxon>
        <taxon>Pseudomonadati</taxon>
        <taxon>Pseudomonadota</taxon>
        <taxon>Alphaproteobacteria</taxon>
        <taxon>Acetobacterales</taxon>
        <taxon>Acetobacteraceae</taxon>
        <taxon>Komagataeibacter</taxon>
    </lineage>
</organism>
<dbReference type="GeneID" id="79188478"/>
<comment type="caution">
    <text evidence="2">The sequence shown here is derived from an EMBL/GenBank/DDBJ whole genome shotgun (WGS) entry which is preliminary data.</text>
</comment>
<evidence type="ECO:0000313" key="3">
    <source>
        <dbReference type="Proteomes" id="UP001519538"/>
    </source>
</evidence>
<proteinExistence type="predicted"/>
<dbReference type="EMBL" id="JABLUU010000014">
    <property type="protein sequence ID" value="MBT0676115.1"/>
    <property type="molecule type" value="Genomic_DNA"/>
</dbReference>
<evidence type="ECO:0000313" key="2">
    <source>
        <dbReference type="EMBL" id="MBT0676115.1"/>
    </source>
</evidence>
<accession>A0ABS5SRM4</accession>
<evidence type="ECO:0000256" key="1">
    <source>
        <dbReference type="SAM" id="MobiDB-lite"/>
    </source>
</evidence>
<dbReference type="Proteomes" id="UP001519538">
    <property type="component" value="Unassembled WGS sequence"/>
</dbReference>
<reference evidence="2 3" key="1">
    <citation type="journal article" date="2021" name="Astrobiology">
        <title>Bacterial Cellulose Retains Robustness but Its Synthesis Declines After Exposure to a Mars-Like Environment Simulated Outside the International Space Station.</title>
        <authorList>
            <person name="Orlovska I."/>
            <person name="Podolich O."/>
            <person name="Kukharenko O."/>
            <person name="Zaets I."/>
            <person name="Reva O."/>
            <person name="Khirunenko L."/>
            <person name="Zmejkoski D."/>
            <person name="Rogalsky S."/>
            <person name="Barh D."/>
            <person name="Tiwari S."/>
            <person name="Kumavath R."/>
            <person name="Goes-Neto A."/>
            <person name="Azevedo V."/>
            <person name="Brenig B."/>
            <person name="Ghosh P."/>
            <person name="de Vera J.P."/>
            <person name="Kozyrovska N."/>
        </authorList>
    </citation>
    <scope>NUCLEOTIDE SEQUENCE [LARGE SCALE GENOMIC DNA]</scope>
    <source>
        <strain evidence="2 3">IMBG 311</strain>
    </source>
</reference>